<dbReference type="EMBL" id="CAJZBQ010000056">
    <property type="protein sequence ID" value="CAG9333365.1"/>
    <property type="molecule type" value="Genomic_DNA"/>
</dbReference>
<evidence type="ECO:0000256" key="1">
    <source>
        <dbReference type="SAM" id="MobiDB-lite"/>
    </source>
</evidence>
<accession>A0AAU9K0F2</accession>
<organism evidence="3 4">
    <name type="scientific">Blepharisma stoltei</name>
    <dbReference type="NCBI Taxonomy" id="1481888"/>
    <lineage>
        <taxon>Eukaryota</taxon>
        <taxon>Sar</taxon>
        <taxon>Alveolata</taxon>
        <taxon>Ciliophora</taxon>
        <taxon>Postciliodesmatophora</taxon>
        <taxon>Heterotrichea</taxon>
        <taxon>Heterotrichida</taxon>
        <taxon>Blepharismidae</taxon>
        <taxon>Blepharisma</taxon>
    </lineage>
</organism>
<dbReference type="InterPro" id="IPR018993">
    <property type="entry name" value="FOP_dimerisation-dom_N"/>
</dbReference>
<reference evidence="3" key="1">
    <citation type="submission" date="2021-09" db="EMBL/GenBank/DDBJ databases">
        <authorList>
            <consortium name="AG Swart"/>
            <person name="Singh M."/>
            <person name="Singh A."/>
            <person name="Seah K."/>
            <person name="Emmerich C."/>
        </authorList>
    </citation>
    <scope>NUCLEOTIDE SEQUENCE</scope>
    <source>
        <strain evidence="3">ATCC30299</strain>
    </source>
</reference>
<feature type="compositionally biased region" description="Basic and acidic residues" evidence="1">
    <location>
        <begin position="266"/>
        <end position="284"/>
    </location>
</feature>
<dbReference type="Proteomes" id="UP001162131">
    <property type="component" value="Unassembled WGS sequence"/>
</dbReference>
<gene>
    <name evidence="3" type="ORF">BSTOLATCC_MIC58178</name>
</gene>
<comment type="caution">
    <text evidence="3">The sequence shown here is derived from an EMBL/GenBank/DDBJ whole genome shotgun (WGS) entry which is preliminary data.</text>
</comment>
<dbReference type="Pfam" id="PF09398">
    <property type="entry name" value="FOP_dimer"/>
    <property type="match status" value="1"/>
</dbReference>
<protein>
    <recommendedName>
        <fullName evidence="2">FGFR1 oncogene partner (FOP) N-terminal dimerisation domain-containing protein</fullName>
    </recommendedName>
</protein>
<dbReference type="AlphaFoldDB" id="A0AAU9K0F2"/>
<dbReference type="Gene3D" id="1.20.960.40">
    <property type="match status" value="1"/>
</dbReference>
<name>A0AAU9K0F2_9CILI</name>
<evidence type="ECO:0000313" key="3">
    <source>
        <dbReference type="EMBL" id="CAG9333365.1"/>
    </source>
</evidence>
<evidence type="ECO:0000313" key="4">
    <source>
        <dbReference type="Proteomes" id="UP001162131"/>
    </source>
</evidence>
<feature type="domain" description="FGFR1 oncogene partner (FOP) N-terminal dimerisation" evidence="2">
    <location>
        <begin position="52"/>
        <end position="102"/>
    </location>
</feature>
<dbReference type="GO" id="GO:0034453">
    <property type="term" value="P:microtubule anchoring"/>
    <property type="evidence" value="ECO:0007669"/>
    <property type="project" value="InterPro"/>
</dbReference>
<proteinExistence type="predicted"/>
<feature type="compositionally biased region" description="Basic and acidic residues" evidence="1">
    <location>
        <begin position="121"/>
        <end position="131"/>
    </location>
</feature>
<feature type="compositionally biased region" description="Basic and acidic residues" evidence="1">
    <location>
        <begin position="232"/>
        <end position="241"/>
    </location>
</feature>
<sequence>MEELKEIIIRTLDAAGVLDKIRAQLRLNVFKAVQNDEGKIHIDKSKAIAATQTPEGKLAAYLFRDFMECYKMKFTLNVFVPECHLLPIEDIRGYLQNELKVTPPSDVAFLTFMIQNMLPKAESKPEPKPELKSNPQPVNPEPAAKQQLGPIAKSNLAPLSKQPLPNIPPLNSQKLGKFISPPPESSESPRSDSPPPSKPAPKSQLQNIPPLKNQKSPPFAAPEIASDSGSEPELRPPEKKTSNIPPLGQQKAKFVPPEIDAGSLSDSREEDWKKKPNKFDTVDEEKKRLQDIDKRIQEINKGDDLKKLIEIQGESPQLSYEEDYEEEAGSQDYYEERFSEDESFNSIILDDYDIREPAQLV</sequence>
<evidence type="ECO:0000259" key="2">
    <source>
        <dbReference type="Pfam" id="PF09398"/>
    </source>
</evidence>
<dbReference type="GO" id="GO:0005815">
    <property type="term" value="C:microtubule organizing center"/>
    <property type="evidence" value="ECO:0007669"/>
    <property type="project" value="InterPro"/>
</dbReference>
<keyword evidence="4" id="KW-1185">Reference proteome</keyword>
<feature type="region of interest" description="Disordered" evidence="1">
    <location>
        <begin position="120"/>
        <end position="284"/>
    </location>
</feature>